<evidence type="ECO:0000313" key="2">
    <source>
        <dbReference type="Proteomes" id="UP000075884"/>
    </source>
</evidence>
<organism evidence="1 2">
    <name type="scientific">Anopheles dirus</name>
    <dbReference type="NCBI Taxonomy" id="7168"/>
    <lineage>
        <taxon>Eukaryota</taxon>
        <taxon>Metazoa</taxon>
        <taxon>Ecdysozoa</taxon>
        <taxon>Arthropoda</taxon>
        <taxon>Hexapoda</taxon>
        <taxon>Insecta</taxon>
        <taxon>Pterygota</taxon>
        <taxon>Neoptera</taxon>
        <taxon>Endopterygota</taxon>
        <taxon>Diptera</taxon>
        <taxon>Nematocera</taxon>
        <taxon>Culicoidea</taxon>
        <taxon>Culicidae</taxon>
        <taxon>Anophelinae</taxon>
        <taxon>Anopheles</taxon>
    </lineage>
</organism>
<dbReference type="AlphaFoldDB" id="A0A182NPW6"/>
<dbReference type="VEuPathDB" id="VectorBase:ADIR009701"/>
<sequence length="125" mass="13953">MITMYSFSRPWFRLSLPSSSQRKAAKVSKMAEKYGLQLPTAGRANTCSTERLYLAANESERVCVCVSGLIINLRRKEGERSTLRTTQQAAGRECDRTHVSTHDRPHDGGRAAAIVHLFPGATHRH</sequence>
<proteinExistence type="predicted"/>
<reference evidence="1" key="2">
    <citation type="submission" date="2020-05" db="UniProtKB">
        <authorList>
            <consortium name="EnsemblMetazoa"/>
        </authorList>
    </citation>
    <scope>IDENTIFICATION</scope>
    <source>
        <strain evidence="1">WRAIR2</strain>
    </source>
</reference>
<reference evidence="2" key="1">
    <citation type="submission" date="2013-03" db="EMBL/GenBank/DDBJ databases">
        <title>The Genome Sequence of Anopheles dirus WRAIR2.</title>
        <authorList>
            <consortium name="The Broad Institute Genomics Platform"/>
            <person name="Neafsey D.E."/>
            <person name="Walton C."/>
            <person name="Walker B."/>
            <person name="Young S.K."/>
            <person name="Zeng Q."/>
            <person name="Gargeya S."/>
            <person name="Fitzgerald M."/>
            <person name="Haas B."/>
            <person name="Abouelleil A."/>
            <person name="Allen A.W."/>
            <person name="Alvarado L."/>
            <person name="Arachchi H.M."/>
            <person name="Berlin A.M."/>
            <person name="Chapman S.B."/>
            <person name="Gainer-Dewar J."/>
            <person name="Goldberg J."/>
            <person name="Griggs A."/>
            <person name="Gujja S."/>
            <person name="Hansen M."/>
            <person name="Howarth C."/>
            <person name="Imamovic A."/>
            <person name="Ireland A."/>
            <person name="Larimer J."/>
            <person name="McCowan C."/>
            <person name="Murphy C."/>
            <person name="Pearson M."/>
            <person name="Poon T.W."/>
            <person name="Priest M."/>
            <person name="Roberts A."/>
            <person name="Saif S."/>
            <person name="Shea T."/>
            <person name="Sisk P."/>
            <person name="Sykes S."/>
            <person name="Wortman J."/>
            <person name="Nusbaum C."/>
            <person name="Birren B."/>
        </authorList>
    </citation>
    <scope>NUCLEOTIDE SEQUENCE [LARGE SCALE GENOMIC DNA]</scope>
    <source>
        <strain evidence="2">WRAIR2</strain>
    </source>
</reference>
<keyword evidence="2" id="KW-1185">Reference proteome</keyword>
<protein>
    <submittedName>
        <fullName evidence="1">Uncharacterized protein</fullName>
    </submittedName>
</protein>
<name>A0A182NPW6_9DIPT</name>
<dbReference type="EnsemblMetazoa" id="ADIR009701-RA">
    <property type="protein sequence ID" value="ADIR009701-PA"/>
    <property type="gene ID" value="ADIR009701"/>
</dbReference>
<dbReference type="Proteomes" id="UP000075884">
    <property type="component" value="Unassembled WGS sequence"/>
</dbReference>
<accession>A0A182NPW6</accession>
<evidence type="ECO:0000313" key="1">
    <source>
        <dbReference type="EnsemblMetazoa" id="ADIR009701-PA"/>
    </source>
</evidence>